<accession>A0A2S0VPX6</accession>
<feature type="domain" description="DUF234" evidence="2">
    <location>
        <begin position="318"/>
        <end position="410"/>
    </location>
</feature>
<dbReference type="PANTHER" id="PTHR34704:SF1">
    <property type="entry name" value="ATPASE"/>
    <property type="match status" value="1"/>
</dbReference>
<dbReference type="InterPro" id="IPR004256">
    <property type="entry name" value="DUF234"/>
</dbReference>
<organism evidence="3 4">
    <name type="scientific">Saccharobesus litoralis</name>
    <dbReference type="NCBI Taxonomy" id="2172099"/>
    <lineage>
        <taxon>Bacteria</taxon>
        <taxon>Pseudomonadati</taxon>
        <taxon>Pseudomonadota</taxon>
        <taxon>Gammaproteobacteria</taxon>
        <taxon>Alteromonadales</taxon>
        <taxon>Alteromonadaceae</taxon>
        <taxon>Saccharobesus</taxon>
    </lineage>
</organism>
<proteinExistence type="predicted"/>
<dbReference type="InterPro" id="IPR027417">
    <property type="entry name" value="P-loop_NTPase"/>
</dbReference>
<evidence type="ECO:0000259" key="1">
    <source>
        <dbReference type="Pfam" id="PF01637"/>
    </source>
</evidence>
<dbReference type="PANTHER" id="PTHR34704">
    <property type="entry name" value="ATPASE"/>
    <property type="match status" value="1"/>
</dbReference>
<evidence type="ECO:0000313" key="3">
    <source>
        <dbReference type="EMBL" id="AWB66275.1"/>
    </source>
</evidence>
<dbReference type="KEGG" id="cate:C2869_07450"/>
<dbReference type="Proteomes" id="UP000244441">
    <property type="component" value="Chromosome"/>
</dbReference>
<name>A0A2S0VPX6_9ALTE</name>
<dbReference type="OrthoDB" id="9801758at2"/>
<dbReference type="AlphaFoldDB" id="A0A2S0VPX6"/>
<evidence type="ECO:0000259" key="2">
    <source>
        <dbReference type="Pfam" id="PF03008"/>
    </source>
</evidence>
<dbReference type="SUPFAM" id="SSF52540">
    <property type="entry name" value="P-loop containing nucleoside triphosphate hydrolases"/>
    <property type="match status" value="1"/>
</dbReference>
<protein>
    <submittedName>
        <fullName evidence="3">ATPase</fullName>
    </submittedName>
</protein>
<dbReference type="Pfam" id="PF01637">
    <property type="entry name" value="ATPase_2"/>
    <property type="match status" value="1"/>
</dbReference>
<evidence type="ECO:0000313" key="4">
    <source>
        <dbReference type="Proteomes" id="UP000244441"/>
    </source>
</evidence>
<feature type="domain" description="ATPase" evidence="1">
    <location>
        <begin position="4"/>
        <end position="211"/>
    </location>
</feature>
<dbReference type="InterPro" id="IPR011579">
    <property type="entry name" value="ATPase_dom"/>
</dbReference>
<keyword evidence="4" id="KW-1185">Reference proteome</keyword>
<dbReference type="Pfam" id="PF03008">
    <property type="entry name" value="DUF234"/>
    <property type="match status" value="1"/>
</dbReference>
<gene>
    <name evidence="3" type="ORF">C2869_07450</name>
</gene>
<dbReference type="GO" id="GO:0005524">
    <property type="term" value="F:ATP binding"/>
    <property type="evidence" value="ECO:0007669"/>
    <property type="project" value="InterPro"/>
</dbReference>
<sequence length="453" mass="52568">MKKFYNRQSELTQLTSVSANIESTNGQLSVLVGKRRVGKTRLLKEALFRDNQQRTLYLFISRKSESMLVKEFADLIVTELGAKFFKPDTLRDVFEYLLDYSTQRPLTVIIDEFQDIQRVNDSLFSDLQNLWGSYKAESMMHLVCCGSMYNMMTKIFKEKDEPLMNRDDRFFHIKPLKPSIIKAIMQDVGVFSAERMLEWWCLSGGIPKYLEWLSYSTQNDSVFDYVISSSSPFMKEGLHRLVEDFGAEHAHYFDILNAIARGKTSRSDIKNYVDAGIDVHLERLEKNFNVVSKYKPISSKETTRDTRFSIEDPFLNFWFTFIHSNASAVEMDNFDYIKAHIKRDFSTFSGLQLEGLFKAILAESNQFNQIGSYWNNKGRDEIDIVAINKLDKIVLIAEVKRNQSKYDEAKLIGKAQGLLAKMNLSEHKVSYRGFSLDNLEQVMEEFKPRFDGN</sequence>
<dbReference type="Gene3D" id="3.40.50.300">
    <property type="entry name" value="P-loop containing nucleotide triphosphate hydrolases"/>
    <property type="match status" value="2"/>
</dbReference>
<dbReference type="RefSeq" id="WP_108602346.1">
    <property type="nucleotide sequence ID" value="NZ_CP026604.1"/>
</dbReference>
<reference evidence="3 4" key="1">
    <citation type="submission" date="2018-01" db="EMBL/GenBank/DDBJ databases">
        <title>Genome sequence of a Cantenovulum-like bacteria.</title>
        <authorList>
            <person name="Tan W.R."/>
            <person name="Lau N.-S."/>
            <person name="Go F."/>
            <person name="Amirul A.-A.A."/>
        </authorList>
    </citation>
    <scope>NUCLEOTIDE SEQUENCE [LARGE SCALE GENOMIC DNA]</scope>
    <source>
        <strain evidence="3 4">CCB-QB4</strain>
    </source>
</reference>
<dbReference type="EMBL" id="CP026604">
    <property type="protein sequence ID" value="AWB66275.1"/>
    <property type="molecule type" value="Genomic_DNA"/>
</dbReference>